<feature type="disulfide bond" description="Redox-active" evidence="11">
    <location>
        <begin position="65"/>
        <end position="68"/>
    </location>
</feature>
<feature type="signal peptide" evidence="13">
    <location>
        <begin position="1"/>
        <end position="23"/>
    </location>
</feature>
<feature type="disulfide bond" description="Redox-active" evidence="11">
    <location>
        <begin position="413"/>
        <end position="416"/>
    </location>
</feature>
<dbReference type="PROSITE" id="PS51352">
    <property type="entry name" value="THIOREDOXIN_2"/>
    <property type="match status" value="2"/>
</dbReference>
<evidence type="ECO:0000313" key="16">
    <source>
        <dbReference type="Proteomes" id="UP000053237"/>
    </source>
</evidence>
<dbReference type="CDD" id="cd02981">
    <property type="entry name" value="PDI_b_family"/>
    <property type="match status" value="1"/>
</dbReference>
<dbReference type="FunCoup" id="A0A024G9A0">
    <property type="interactions" value="372"/>
</dbReference>
<evidence type="ECO:0000256" key="7">
    <source>
        <dbReference type="ARBA" id="ARBA00022824"/>
    </source>
</evidence>
<evidence type="ECO:0000256" key="3">
    <source>
        <dbReference type="ARBA" id="ARBA00006347"/>
    </source>
</evidence>
<evidence type="ECO:0000313" key="15">
    <source>
        <dbReference type="EMBL" id="CCI42877.1"/>
    </source>
</evidence>
<reference evidence="15 16" key="1">
    <citation type="submission" date="2012-05" db="EMBL/GenBank/DDBJ databases">
        <title>Recombination and specialization in a pathogen metapopulation.</title>
        <authorList>
            <person name="Gardiner A."/>
            <person name="Kemen E."/>
            <person name="Schultz-Larsen T."/>
            <person name="MacLean D."/>
            <person name="Van Oosterhout C."/>
            <person name="Jones J.D.G."/>
        </authorList>
    </citation>
    <scope>NUCLEOTIDE SEQUENCE [LARGE SCALE GENOMIC DNA]</scope>
    <source>
        <strain evidence="15 16">Ac Nc2</strain>
    </source>
</reference>
<keyword evidence="5 13" id="KW-0732">Signal</keyword>
<dbReference type="PANTHER" id="PTHR18929:SF240">
    <property type="entry name" value="PROTEIN DISULFIDE-ISOMERASE"/>
    <property type="match status" value="1"/>
</dbReference>
<dbReference type="AlphaFoldDB" id="A0A024G9A0"/>
<dbReference type="GO" id="GO:0005788">
    <property type="term" value="C:endoplasmic reticulum lumen"/>
    <property type="evidence" value="ECO:0007669"/>
    <property type="project" value="UniProtKB-SubCell"/>
</dbReference>
<evidence type="ECO:0000256" key="11">
    <source>
        <dbReference type="PIRSR" id="PIRSR605792-51"/>
    </source>
</evidence>
<dbReference type="GO" id="GO:0006457">
    <property type="term" value="P:protein folding"/>
    <property type="evidence" value="ECO:0007669"/>
    <property type="project" value="TreeGrafter"/>
</dbReference>
<sequence>MFISKSVKLLTAFAAVSLSSVTADSSLILEEVDYDDNVMILTDENFDQVINEVDALLVKVYSPNCGHCIRMAPAYAEAAKLLAEEEEEQEVYLAKLDATVHKNIAERLNVTGFPTLKFFKKDQEPVDYDGGRQTDEIVKWIKKRMGPAVQIISSKEELEEVQQANDNVVFAVIDEENGAQREILEKIAVSSDDAVYVASIATDISEHATAPKSIVILRKFDEPYVTFDGEFTSEEIQSFVGKYKLPLVVTFTSESAASIFSGGITQHLMVFVDPEADYHQNLKKVLEESAIKFRGEVLHIMVPMSENRIMEYFGFTKDDLPSAIVVEMSSGLKKYRFDYGGDEMIEKISSTLSSDFIKFVQSFLKGEAKPWLKSADPVDDSELNVKVIVAKQFMERVVESDKDVLLEFYAPWCGHCQELAPKYEALADIFADVDSIMIAKIDATANEIDYEKAEVSGFPTIFFFPANDKANPVLYEGGRDTDSMAEYLKEHAKKFQLEGENFGVDHDEL</sequence>
<protein>
    <recommendedName>
        <fullName evidence="4 13">Protein disulfide-isomerase</fullName>
        <ecNumber evidence="4 13">5.3.4.1</ecNumber>
    </recommendedName>
</protein>
<evidence type="ECO:0000256" key="9">
    <source>
        <dbReference type="ARBA" id="ARBA00023235"/>
    </source>
</evidence>
<dbReference type="PROSITE" id="PS00194">
    <property type="entry name" value="THIOREDOXIN_1"/>
    <property type="match status" value="1"/>
</dbReference>
<dbReference type="PRINTS" id="PR00421">
    <property type="entry name" value="THIOREDOXIN"/>
</dbReference>
<feature type="chain" id="PRO_5005101741" description="Protein disulfide-isomerase" evidence="13">
    <location>
        <begin position="24"/>
        <end position="509"/>
    </location>
</feature>
<dbReference type="GO" id="GO:0034976">
    <property type="term" value="P:response to endoplasmic reticulum stress"/>
    <property type="evidence" value="ECO:0007669"/>
    <property type="project" value="TreeGrafter"/>
</dbReference>
<dbReference type="InterPro" id="IPR013766">
    <property type="entry name" value="Thioredoxin_domain"/>
</dbReference>
<dbReference type="InParanoid" id="A0A024G9A0"/>
<dbReference type="InterPro" id="IPR017937">
    <property type="entry name" value="Thioredoxin_CS"/>
</dbReference>
<evidence type="ECO:0000259" key="14">
    <source>
        <dbReference type="PROSITE" id="PS51352"/>
    </source>
</evidence>
<keyword evidence="8 11" id="KW-1015">Disulfide bond</keyword>
<evidence type="ECO:0000256" key="4">
    <source>
        <dbReference type="ARBA" id="ARBA00012723"/>
    </source>
</evidence>
<name>A0A024G9A0_9STRA</name>
<comment type="catalytic activity">
    <reaction evidence="1 13">
        <text>Catalyzes the rearrangement of -S-S- bonds in proteins.</text>
        <dbReference type="EC" id="5.3.4.1"/>
    </reaction>
</comment>
<dbReference type="NCBIfam" id="TIGR01126">
    <property type="entry name" value="pdi_dom"/>
    <property type="match status" value="1"/>
</dbReference>
<keyword evidence="10 11" id="KW-0676">Redox-active center</keyword>
<dbReference type="CDD" id="cd02995">
    <property type="entry name" value="PDI_a_PDI_a'_C"/>
    <property type="match status" value="1"/>
</dbReference>
<dbReference type="EMBL" id="CAIX01000040">
    <property type="protein sequence ID" value="CCI42877.1"/>
    <property type="molecule type" value="Genomic_DNA"/>
</dbReference>
<keyword evidence="6" id="KW-0677">Repeat</keyword>
<dbReference type="PANTHER" id="PTHR18929">
    <property type="entry name" value="PROTEIN DISULFIDE ISOMERASE"/>
    <property type="match status" value="1"/>
</dbReference>
<evidence type="ECO:0000256" key="13">
    <source>
        <dbReference type="RuleBase" id="RU361130"/>
    </source>
</evidence>
<organism evidence="15 16">
    <name type="scientific">Albugo candida</name>
    <dbReference type="NCBI Taxonomy" id="65357"/>
    <lineage>
        <taxon>Eukaryota</taxon>
        <taxon>Sar</taxon>
        <taxon>Stramenopiles</taxon>
        <taxon>Oomycota</taxon>
        <taxon>Peronosporomycetes</taxon>
        <taxon>Albuginales</taxon>
        <taxon>Albuginaceae</taxon>
        <taxon>Albugo</taxon>
    </lineage>
</organism>
<feature type="domain" description="Thioredoxin" evidence="14">
    <location>
        <begin position="372"/>
        <end position="493"/>
    </location>
</feature>
<dbReference type="Pfam" id="PF13848">
    <property type="entry name" value="Thioredoxin_6"/>
    <property type="match status" value="1"/>
</dbReference>
<dbReference type="STRING" id="65357.A0A024G9A0"/>
<evidence type="ECO:0000256" key="10">
    <source>
        <dbReference type="ARBA" id="ARBA00023284"/>
    </source>
</evidence>
<accession>A0A024G9A0</accession>
<gene>
    <name evidence="15" type="ORF">BN9_036610</name>
</gene>
<evidence type="ECO:0000256" key="12">
    <source>
        <dbReference type="RuleBase" id="RU004208"/>
    </source>
</evidence>
<dbReference type="GO" id="GO:0003756">
    <property type="term" value="F:protein disulfide isomerase activity"/>
    <property type="evidence" value="ECO:0007669"/>
    <property type="project" value="UniProtKB-EC"/>
</dbReference>
<dbReference type="InterPro" id="IPR005788">
    <property type="entry name" value="PDI_thioredoxin-like_dom"/>
</dbReference>
<evidence type="ECO:0000256" key="2">
    <source>
        <dbReference type="ARBA" id="ARBA00004319"/>
    </source>
</evidence>
<dbReference type="SUPFAM" id="SSF52833">
    <property type="entry name" value="Thioredoxin-like"/>
    <property type="match status" value="4"/>
</dbReference>
<dbReference type="FunFam" id="3.40.30.10:FF:000107">
    <property type="entry name" value="Protein disulfide-isomerase 5-2"/>
    <property type="match status" value="1"/>
</dbReference>
<keyword evidence="7" id="KW-0256">Endoplasmic reticulum</keyword>
<dbReference type="NCBIfam" id="TIGR01130">
    <property type="entry name" value="ER_PDI_fam"/>
    <property type="match status" value="1"/>
</dbReference>
<evidence type="ECO:0000256" key="6">
    <source>
        <dbReference type="ARBA" id="ARBA00022737"/>
    </source>
</evidence>
<feature type="domain" description="Thioredoxin" evidence="14">
    <location>
        <begin position="7"/>
        <end position="146"/>
    </location>
</feature>
<dbReference type="InterPro" id="IPR036249">
    <property type="entry name" value="Thioredoxin-like_sf"/>
</dbReference>
<evidence type="ECO:0000256" key="5">
    <source>
        <dbReference type="ARBA" id="ARBA00022729"/>
    </source>
</evidence>
<comment type="subcellular location">
    <subcellularLocation>
        <location evidence="2">Endoplasmic reticulum lumen</location>
    </subcellularLocation>
</comment>
<comment type="caution">
    <text evidence="15">The sequence shown here is derived from an EMBL/GenBank/DDBJ whole genome shotgun (WGS) entry which is preliminary data.</text>
</comment>
<dbReference type="Proteomes" id="UP000053237">
    <property type="component" value="Unassembled WGS sequence"/>
</dbReference>
<comment type="similarity">
    <text evidence="3 12">Belongs to the protein disulfide isomerase family.</text>
</comment>
<evidence type="ECO:0000256" key="8">
    <source>
        <dbReference type="ARBA" id="ARBA00023157"/>
    </source>
</evidence>
<dbReference type="Pfam" id="PF00085">
    <property type="entry name" value="Thioredoxin"/>
    <property type="match status" value="2"/>
</dbReference>
<dbReference type="EC" id="5.3.4.1" evidence="4 13"/>
<evidence type="ECO:0000256" key="1">
    <source>
        <dbReference type="ARBA" id="ARBA00001182"/>
    </source>
</evidence>
<proteinExistence type="inferred from homology"/>
<keyword evidence="16" id="KW-1185">Reference proteome</keyword>
<keyword evidence="9 13" id="KW-0413">Isomerase</keyword>
<dbReference type="Gene3D" id="3.40.30.10">
    <property type="entry name" value="Glutaredoxin"/>
    <property type="match status" value="4"/>
</dbReference>
<dbReference type="OrthoDB" id="72053at2759"/>
<dbReference type="InterPro" id="IPR005792">
    <property type="entry name" value="Prot_disulphide_isomerase"/>
</dbReference>